<feature type="transmembrane region" description="Helical" evidence="1">
    <location>
        <begin position="231"/>
        <end position="254"/>
    </location>
</feature>
<keyword evidence="1" id="KW-0472">Membrane</keyword>
<feature type="transmembrane region" description="Helical" evidence="1">
    <location>
        <begin position="33"/>
        <end position="59"/>
    </location>
</feature>
<feature type="transmembrane region" description="Helical" evidence="1">
    <location>
        <begin position="274"/>
        <end position="293"/>
    </location>
</feature>
<reference evidence="2 3" key="1">
    <citation type="submission" date="2014-03" db="EMBL/GenBank/DDBJ databases">
        <title>Sequencing and Comparison of Genomes and Transcriptome Profiles of Human Ehrlichiosis Agents.</title>
        <authorList>
            <person name="Lin M."/>
            <person name="Daugherty S.C."/>
            <person name="Nagaraj S."/>
            <person name="Cheng Z."/>
            <person name="Xiong Q."/>
            <person name="Lin F.-Y."/>
            <person name="Sengamalay N."/>
            <person name="Ott S."/>
            <person name="Godinez A."/>
            <person name="Tallon L.J."/>
            <person name="Sadzewicz L."/>
            <person name="Fraser C.M."/>
            <person name="Dunning Hotopp J.C."/>
            <person name="Rikihisa Y."/>
        </authorList>
    </citation>
    <scope>NUCLEOTIDE SEQUENCE [LARGE SCALE GENOMIC DNA]</scope>
    <source>
        <strain evidence="2 3">Oregon</strain>
    </source>
</reference>
<dbReference type="Proteomes" id="UP000023755">
    <property type="component" value="Chromosome"/>
</dbReference>
<dbReference type="OrthoDB" id="7165463at2"/>
<sequence length="334" mass="36474">MKNEEKIPLLADKSVQPIDRLLAKCERIKKLEVYLGVLSVFSGIATFVFIYVAACLAQAGLFRRDLKEQVWTFIEIVSLVLAVTCVAMHLVSRCYVVRGKANLRSELDEIHKLDKVSAIEDAEYQENLKLVEKCLKAPCFLQRAAFNFEFAASLIFLASELIAVIEIFVPYGLRNCHKSLGIPVNLQSAVDFSALTLVIVASVLKIMVADEQRRREHDEKESDPSKKQGRFSSYFALPLLACLLVICSTIGKVVQSMENSGAIVVGRTGNGTVPVGYIIRAISLSALIVLGVIKVFSSIGEHAIVNSKLDSMDVSDGATKFSAISLGCADLGGN</sequence>
<accession>X5H4A8</accession>
<evidence type="ECO:0000313" key="3">
    <source>
        <dbReference type="Proteomes" id="UP000023755"/>
    </source>
</evidence>
<dbReference type="RefSeq" id="WP_038559629.1">
    <property type="nucleotide sequence ID" value="NZ_CP007481.1"/>
</dbReference>
<protein>
    <submittedName>
        <fullName evidence="2">Putative membrane protein</fullName>
    </submittedName>
</protein>
<keyword evidence="3" id="KW-1185">Reference proteome</keyword>
<feature type="transmembrane region" description="Helical" evidence="1">
    <location>
        <begin position="192"/>
        <end position="210"/>
    </location>
</feature>
<dbReference type="EMBL" id="CP007481">
    <property type="protein sequence ID" value="AHX11493.1"/>
    <property type="molecule type" value="Genomic_DNA"/>
</dbReference>
<dbReference type="AlphaFoldDB" id="X5H4A8"/>
<dbReference type="HOGENOM" id="CLU_841527_0_0_5"/>
<dbReference type="KEGG" id="nhm:NHE_0554"/>
<dbReference type="STRING" id="1286528.NHE_0554"/>
<keyword evidence="1" id="KW-1133">Transmembrane helix</keyword>
<evidence type="ECO:0000256" key="1">
    <source>
        <dbReference type="SAM" id="Phobius"/>
    </source>
</evidence>
<organism evidence="2 3">
    <name type="scientific">Neorickettsia helminthoeca str. Oregon</name>
    <dbReference type="NCBI Taxonomy" id="1286528"/>
    <lineage>
        <taxon>Bacteria</taxon>
        <taxon>Pseudomonadati</taxon>
        <taxon>Pseudomonadota</taxon>
        <taxon>Alphaproteobacteria</taxon>
        <taxon>Rickettsiales</taxon>
        <taxon>Anaplasmataceae</taxon>
        <taxon>Neorickettsia</taxon>
    </lineage>
</organism>
<name>X5H4A8_9RICK</name>
<evidence type="ECO:0000313" key="2">
    <source>
        <dbReference type="EMBL" id="AHX11493.1"/>
    </source>
</evidence>
<gene>
    <name evidence="2" type="ORF">NHE_0554</name>
</gene>
<feature type="transmembrane region" description="Helical" evidence="1">
    <location>
        <begin position="150"/>
        <end position="172"/>
    </location>
</feature>
<feature type="transmembrane region" description="Helical" evidence="1">
    <location>
        <begin position="71"/>
        <end position="91"/>
    </location>
</feature>
<keyword evidence="1" id="KW-0812">Transmembrane</keyword>
<proteinExistence type="predicted"/>